<dbReference type="EMBL" id="JACCHP010000001">
    <property type="protein sequence ID" value="MBH5396406.1"/>
    <property type="molecule type" value="Genomic_DNA"/>
</dbReference>
<feature type="transmembrane region" description="Helical" evidence="1">
    <location>
        <begin position="27"/>
        <end position="44"/>
    </location>
</feature>
<evidence type="ECO:0000313" key="3">
    <source>
        <dbReference type="Proteomes" id="UP000807370"/>
    </source>
</evidence>
<keyword evidence="1" id="KW-0812">Transmembrane</keyword>
<evidence type="ECO:0000256" key="1">
    <source>
        <dbReference type="SAM" id="Phobius"/>
    </source>
</evidence>
<keyword evidence="3" id="KW-1185">Reference proteome</keyword>
<gene>
    <name evidence="2" type="ORF">HZZ13_01060</name>
</gene>
<name>A0ABS0PGU0_9BRAD</name>
<proteinExistence type="predicted"/>
<reference evidence="2 3" key="1">
    <citation type="submission" date="2020-07" db="EMBL/GenBank/DDBJ databases">
        <title>Bradyrhizobium diversity isolated from nodules of indigenous legumes of Western Australia.</title>
        <authorList>
            <person name="Klepa M.S."/>
        </authorList>
    </citation>
    <scope>NUCLEOTIDE SEQUENCE [LARGE SCALE GENOMIC DNA]</scope>
    <source>
        <strain evidence="2 3">CNPSo 4010</strain>
    </source>
</reference>
<evidence type="ECO:0000313" key="2">
    <source>
        <dbReference type="EMBL" id="MBH5396406.1"/>
    </source>
</evidence>
<sequence>MTEIWSWLSTLNDTQKFDLLKMAFEKLLLAGVLGMAGAIFGVLMERYKSALKKQEELSKIMIPEIKSMLEDAEGLFNAGVGAIRVFEQQALSCQSNAHRDRGTV</sequence>
<comment type="caution">
    <text evidence="2">The sequence shown here is derived from an EMBL/GenBank/DDBJ whole genome shotgun (WGS) entry which is preliminary data.</text>
</comment>
<keyword evidence="1" id="KW-1133">Transmembrane helix</keyword>
<dbReference type="RefSeq" id="WP_197957830.1">
    <property type="nucleotide sequence ID" value="NZ_JACCHP010000001.1"/>
</dbReference>
<accession>A0ABS0PGU0</accession>
<organism evidence="2 3">
    <name type="scientific">Bradyrhizobium agreste</name>
    <dbReference type="NCBI Taxonomy" id="2751811"/>
    <lineage>
        <taxon>Bacteria</taxon>
        <taxon>Pseudomonadati</taxon>
        <taxon>Pseudomonadota</taxon>
        <taxon>Alphaproteobacteria</taxon>
        <taxon>Hyphomicrobiales</taxon>
        <taxon>Nitrobacteraceae</taxon>
        <taxon>Bradyrhizobium</taxon>
    </lineage>
</organism>
<protein>
    <submittedName>
        <fullName evidence="2">Uncharacterized protein</fullName>
    </submittedName>
</protein>
<dbReference type="Proteomes" id="UP000807370">
    <property type="component" value="Unassembled WGS sequence"/>
</dbReference>
<keyword evidence="1" id="KW-0472">Membrane</keyword>